<proteinExistence type="predicted"/>
<dbReference type="EMBL" id="CAJJDP010000260">
    <property type="protein sequence ID" value="CAD8215444.1"/>
    <property type="molecule type" value="Genomic_DNA"/>
</dbReference>
<organism evidence="2 3">
    <name type="scientific">Paramecium octaurelia</name>
    <dbReference type="NCBI Taxonomy" id="43137"/>
    <lineage>
        <taxon>Eukaryota</taxon>
        <taxon>Sar</taxon>
        <taxon>Alveolata</taxon>
        <taxon>Ciliophora</taxon>
        <taxon>Intramacronucleata</taxon>
        <taxon>Oligohymenophorea</taxon>
        <taxon>Peniculida</taxon>
        <taxon>Parameciidae</taxon>
        <taxon>Paramecium</taxon>
    </lineage>
</organism>
<sequence>MYCFEFIKTLQQQMFNSSFYAQNKQILMVPSLTMIIKKFKILVKNTAISLNNDFFDLTSYKNNLLIFQ</sequence>
<dbReference type="AlphaFoldDB" id="A0A8S1YSX6"/>
<keyword evidence="3" id="KW-1185">Reference proteome</keyword>
<protein>
    <submittedName>
        <fullName evidence="2">Uncharacterized protein</fullName>
    </submittedName>
</protein>
<accession>A0A8S1YSX6</accession>
<dbReference type="Proteomes" id="UP000683925">
    <property type="component" value="Unassembled WGS sequence"/>
</dbReference>
<comment type="caution">
    <text evidence="2">The sequence shown here is derived from an EMBL/GenBank/DDBJ whole genome shotgun (WGS) entry which is preliminary data.</text>
</comment>
<reference evidence="2" key="1">
    <citation type="submission" date="2021-01" db="EMBL/GenBank/DDBJ databases">
        <authorList>
            <consortium name="Genoscope - CEA"/>
            <person name="William W."/>
        </authorList>
    </citation>
    <scope>NUCLEOTIDE SEQUENCE</scope>
</reference>
<gene>
    <name evidence="1" type="ORF">POCTA_138.1.T2560003</name>
    <name evidence="2" type="ORF">POCTA_138.1.T2560004</name>
</gene>
<evidence type="ECO:0000313" key="1">
    <source>
        <dbReference type="EMBL" id="CAD8215443.1"/>
    </source>
</evidence>
<name>A0A8S1YSX6_PAROT</name>
<evidence type="ECO:0000313" key="3">
    <source>
        <dbReference type="Proteomes" id="UP000683925"/>
    </source>
</evidence>
<evidence type="ECO:0000313" key="2">
    <source>
        <dbReference type="EMBL" id="CAD8215444.1"/>
    </source>
</evidence>
<dbReference type="EMBL" id="CAJJDP010000260">
    <property type="protein sequence ID" value="CAD8215443.1"/>
    <property type="molecule type" value="Genomic_DNA"/>
</dbReference>